<dbReference type="UniPathway" id="UPA00048">
    <property type="reaction ID" value="UER00073"/>
</dbReference>
<evidence type="ECO:0000313" key="17">
    <source>
        <dbReference type="Proteomes" id="UP000471322"/>
    </source>
</evidence>
<keyword evidence="11 15" id="KW-0100">Branched-chain amino acid biosynthesis</keyword>
<dbReference type="Gene3D" id="3.30.470.10">
    <property type="match status" value="1"/>
</dbReference>
<evidence type="ECO:0000256" key="13">
    <source>
        <dbReference type="ARBA" id="ARBA00048798"/>
    </source>
</evidence>
<keyword evidence="7 15" id="KW-0032">Aminotransferase</keyword>
<name>A0A6N6BED6_CAMLA</name>
<comment type="cofactor">
    <cofactor evidence="1 15">
        <name>pyridoxal 5'-phosphate</name>
        <dbReference type="ChEBI" id="CHEBI:597326"/>
    </cofactor>
</comment>
<evidence type="ECO:0000256" key="9">
    <source>
        <dbReference type="ARBA" id="ARBA00022679"/>
    </source>
</evidence>
<keyword evidence="10 15" id="KW-0663">Pyridoxal phosphate</keyword>
<comment type="catalytic activity">
    <reaction evidence="12 15">
        <text>L-valine + 2-oxoglutarate = 3-methyl-2-oxobutanoate + L-glutamate</text>
        <dbReference type="Rhea" id="RHEA:24813"/>
        <dbReference type="ChEBI" id="CHEBI:11851"/>
        <dbReference type="ChEBI" id="CHEBI:16810"/>
        <dbReference type="ChEBI" id="CHEBI:29985"/>
        <dbReference type="ChEBI" id="CHEBI:57762"/>
        <dbReference type="EC" id="2.6.1.42"/>
    </reaction>
</comment>
<gene>
    <name evidence="15 16" type="primary">ilvE</name>
    <name evidence="16" type="ORF">GL567_04855</name>
</gene>
<keyword evidence="8 15" id="KW-0028">Amino-acid biosynthesis</keyword>
<dbReference type="GO" id="GO:0009098">
    <property type="term" value="P:L-leucine biosynthetic process"/>
    <property type="evidence" value="ECO:0007669"/>
    <property type="project" value="UniProtKB-UniPathway"/>
</dbReference>
<dbReference type="UniPathway" id="UPA00047">
    <property type="reaction ID" value="UER00058"/>
</dbReference>
<dbReference type="GO" id="GO:0005829">
    <property type="term" value="C:cytosol"/>
    <property type="evidence" value="ECO:0007669"/>
    <property type="project" value="TreeGrafter"/>
</dbReference>
<evidence type="ECO:0000256" key="6">
    <source>
        <dbReference type="ARBA" id="ARBA00009320"/>
    </source>
</evidence>
<dbReference type="Gene3D" id="3.20.10.10">
    <property type="entry name" value="D-amino Acid Aminotransferase, subunit A, domain 2"/>
    <property type="match status" value="1"/>
</dbReference>
<comment type="pathway">
    <text evidence="5 15">Amino-acid biosynthesis; L-leucine biosynthesis; L-leucine from 3-methyl-2-oxobutanoate: step 4/4.</text>
</comment>
<evidence type="ECO:0000256" key="7">
    <source>
        <dbReference type="ARBA" id="ARBA00022576"/>
    </source>
</evidence>
<dbReference type="NCBIfam" id="NF005146">
    <property type="entry name" value="PRK06606.1"/>
    <property type="match status" value="1"/>
</dbReference>
<dbReference type="InterPro" id="IPR001544">
    <property type="entry name" value="Aminotrans_IV"/>
</dbReference>
<evidence type="ECO:0000256" key="5">
    <source>
        <dbReference type="ARBA" id="ARBA00005072"/>
    </source>
</evidence>
<comment type="similarity">
    <text evidence="6 15">Belongs to the class-IV pyridoxal-phosphate-dependent aminotransferase family.</text>
</comment>
<dbReference type="SUPFAM" id="SSF56752">
    <property type="entry name" value="D-aminoacid aminotransferase-like PLP-dependent enzymes"/>
    <property type="match status" value="1"/>
</dbReference>
<dbReference type="InterPro" id="IPR033939">
    <property type="entry name" value="BCAT_family"/>
</dbReference>
<dbReference type="InterPro" id="IPR043131">
    <property type="entry name" value="BCAT-like_N"/>
</dbReference>
<dbReference type="PANTHER" id="PTHR42743:SF11">
    <property type="entry name" value="AMINODEOXYCHORISMATE LYASE"/>
    <property type="match status" value="1"/>
</dbReference>
<dbReference type="Pfam" id="PF01063">
    <property type="entry name" value="Aminotran_4"/>
    <property type="match status" value="1"/>
</dbReference>
<dbReference type="GO" id="GO:0009097">
    <property type="term" value="P:isoleucine biosynthetic process"/>
    <property type="evidence" value="ECO:0007669"/>
    <property type="project" value="UniProtKB-UniPathway"/>
</dbReference>
<evidence type="ECO:0000256" key="2">
    <source>
        <dbReference type="ARBA" id="ARBA00003109"/>
    </source>
</evidence>
<dbReference type="AlphaFoldDB" id="A0A6N6BED6"/>
<evidence type="ECO:0000256" key="3">
    <source>
        <dbReference type="ARBA" id="ARBA00004824"/>
    </source>
</evidence>
<dbReference type="UniPathway" id="UPA00049">
    <property type="reaction ID" value="UER00062"/>
</dbReference>
<dbReference type="InterPro" id="IPR005785">
    <property type="entry name" value="B_amino_transI"/>
</dbReference>
<dbReference type="EMBL" id="AANNSE010000005">
    <property type="protein sequence ID" value="EDP6814899.1"/>
    <property type="molecule type" value="Genomic_DNA"/>
</dbReference>
<protein>
    <recommendedName>
        <fullName evidence="15">Branched-chain-amino-acid aminotransferase</fullName>
        <shortName evidence="15">BCAT</shortName>
        <ecNumber evidence="15">2.6.1.42</ecNumber>
    </recommendedName>
</protein>
<sequence length="304" mass="33976">MIRAKKIWMDGKIIDFDDAKIHVLTHSLHYANAVFEGTRAYKTQNGLAIFRLKEHTKRLLESAKITLINSPFSQEELENAQVELLRANDFQNNTYLRPLIFLGDGTMGVYHAKAPVRVAIAAWEWGAYLGEEGLEKGIKVKISSFARNSVKSSLGKAKASANYLNSQMAKYEAIEAGYEEALMLDEEGFVAEGTGECFFMVKDGKLITPPNDFSLKSITQDTVLKIAHDLGISVVRQRISRDEVYVADEAFFTGTAAEITPINNIDARIIGNGKRGELTTKLQNAYFDIVYGHNEKYASMLTYI</sequence>
<dbReference type="FunFam" id="3.20.10.10:FF:000002">
    <property type="entry name" value="D-alanine aminotransferase"/>
    <property type="match status" value="1"/>
</dbReference>
<dbReference type="GO" id="GO:0009099">
    <property type="term" value="P:L-valine biosynthetic process"/>
    <property type="evidence" value="ECO:0007669"/>
    <property type="project" value="UniProtKB-UniPathway"/>
</dbReference>
<dbReference type="InterPro" id="IPR050571">
    <property type="entry name" value="Class-IV_PLP-Dep_Aminotrnsfr"/>
</dbReference>
<evidence type="ECO:0000256" key="12">
    <source>
        <dbReference type="ARBA" id="ARBA00048212"/>
    </source>
</evidence>
<dbReference type="RefSeq" id="WP_257912805.1">
    <property type="nucleotide sequence ID" value="NZ_CP176592.1"/>
</dbReference>
<comment type="caution">
    <text evidence="16">The sequence shown here is derived from an EMBL/GenBank/DDBJ whole genome shotgun (WGS) entry which is preliminary data.</text>
</comment>
<comment type="catalytic activity">
    <reaction evidence="14 15">
        <text>L-leucine + 2-oxoglutarate = 4-methyl-2-oxopentanoate + L-glutamate</text>
        <dbReference type="Rhea" id="RHEA:18321"/>
        <dbReference type="ChEBI" id="CHEBI:16810"/>
        <dbReference type="ChEBI" id="CHEBI:17865"/>
        <dbReference type="ChEBI" id="CHEBI:29985"/>
        <dbReference type="ChEBI" id="CHEBI:57427"/>
        <dbReference type="EC" id="2.6.1.42"/>
    </reaction>
</comment>
<evidence type="ECO:0000256" key="11">
    <source>
        <dbReference type="ARBA" id="ARBA00023304"/>
    </source>
</evidence>
<evidence type="ECO:0000256" key="4">
    <source>
        <dbReference type="ARBA" id="ARBA00004931"/>
    </source>
</evidence>
<accession>A0A6N6BED6</accession>
<comment type="pathway">
    <text evidence="4 15">Amino-acid biosynthesis; L-valine biosynthesis; L-valine from pyruvate: step 4/4.</text>
</comment>
<evidence type="ECO:0000256" key="10">
    <source>
        <dbReference type="ARBA" id="ARBA00022898"/>
    </source>
</evidence>
<dbReference type="NCBIfam" id="TIGR01122">
    <property type="entry name" value="ilvE_I"/>
    <property type="match status" value="1"/>
</dbReference>
<evidence type="ECO:0000256" key="15">
    <source>
        <dbReference type="RuleBase" id="RU364094"/>
    </source>
</evidence>
<evidence type="ECO:0000256" key="8">
    <source>
        <dbReference type="ARBA" id="ARBA00022605"/>
    </source>
</evidence>
<dbReference type="CDD" id="cd01557">
    <property type="entry name" value="BCAT_beta_family"/>
    <property type="match status" value="1"/>
</dbReference>
<organism evidence="16 17">
    <name type="scientific">Campylobacter lari</name>
    <dbReference type="NCBI Taxonomy" id="201"/>
    <lineage>
        <taxon>Bacteria</taxon>
        <taxon>Pseudomonadati</taxon>
        <taxon>Campylobacterota</taxon>
        <taxon>Epsilonproteobacteria</taxon>
        <taxon>Campylobacterales</taxon>
        <taxon>Campylobacteraceae</taxon>
        <taxon>Campylobacter</taxon>
    </lineage>
</organism>
<proteinExistence type="inferred from homology"/>
<comment type="pathway">
    <text evidence="3 15">Amino-acid biosynthesis; L-isoleucine biosynthesis; L-isoleucine from 2-oxobutanoate: step 4/4.</text>
</comment>
<comment type="catalytic activity">
    <reaction evidence="13 15">
        <text>L-isoleucine + 2-oxoglutarate = (S)-3-methyl-2-oxopentanoate + L-glutamate</text>
        <dbReference type="Rhea" id="RHEA:24801"/>
        <dbReference type="ChEBI" id="CHEBI:16810"/>
        <dbReference type="ChEBI" id="CHEBI:29985"/>
        <dbReference type="ChEBI" id="CHEBI:35146"/>
        <dbReference type="ChEBI" id="CHEBI:58045"/>
        <dbReference type="EC" id="2.6.1.42"/>
    </reaction>
</comment>
<evidence type="ECO:0000313" key="16">
    <source>
        <dbReference type="EMBL" id="EDP6814899.1"/>
    </source>
</evidence>
<dbReference type="Proteomes" id="UP000471322">
    <property type="component" value="Unassembled WGS sequence"/>
</dbReference>
<comment type="function">
    <text evidence="2 15">Acts on leucine, isoleucine and valine.</text>
</comment>
<dbReference type="PANTHER" id="PTHR42743">
    <property type="entry name" value="AMINO-ACID AMINOTRANSFERASE"/>
    <property type="match status" value="1"/>
</dbReference>
<dbReference type="EC" id="2.6.1.42" evidence="15"/>
<dbReference type="GO" id="GO:0004084">
    <property type="term" value="F:branched-chain-amino-acid transaminase activity"/>
    <property type="evidence" value="ECO:0007669"/>
    <property type="project" value="UniProtKB-EC"/>
</dbReference>
<evidence type="ECO:0000256" key="1">
    <source>
        <dbReference type="ARBA" id="ARBA00001933"/>
    </source>
</evidence>
<reference evidence="16 17" key="1">
    <citation type="submission" date="2019-11" db="EMBL/GenBank/DDBJ databases">
        <authorList>
            <consortium name="PulseNet: The National Subtyping Network for Foodborne Disease Surveillance"/>
            <person name="Tarr C.L."/>
            <person name="Trees E."/>
            <person name="Katz L.S."/>
            <person name="Carleton-Romer H.A."/>
            <person name="Stroika S."/>
            <person name="Kucerova Z."/>
            <person name="Roache K.F."/>
            <person name="Sabol A.L."/>
            <person name="Besser J."/>
            <person name="Gerner-Smidt P."/>
        </authorList>
    </citation>
    <scope>NUCLEOTIDE SEQUENCE [LARGE SCALE GENOMIC DNA]</scope>
    <source>
        <strain evidence="16 17">PNUSAC013627</strain>
    </source>
</reference>
<evidence type="ECO:0000256" key="14">
    <source>
        <dbReference type="ARBA" id="ARBA00049229"/>
    </source>
</evidence>
<dbReference type="InterPro" id="IPR043132">
    <property type="entry name" value="BCAT-like_C"/>
</dbReference>
<keyword evidence="9 15" id="KW-0808">Transferase</keyword>
<dbReference type="InterPro" id="IPR036038">
    <property type="entry name" value="Aminotransferase-like"/>
</dbReference>